<gene>
    <name evidence="4" type="ORF">SAMN05444342_3022</name>
    <name evidence="3" type="ORF">ZOD2009_14356</name>
</gene>
<accession>E7QVN5</accession>
<organism evidence="3 5">
    <name type="scientific">Haladaptatus paucihalophilus DX253</name>
    <dbReference type="NCBI Taxonomy" id="797209"/>
    <lineage>
        <taxon>Archaea</taxon>
        <taxon>Methanobacteriati</taxon>
        <taxon>Methanobacteriota</taxon>
        <taxon>Stenosarchaea group</taxon>
        <taxon>Halobacteria</taxon>
        <taxon>Halobacteriales</taxon>
        <taxon>Haladaptataceae</taxon>
        <taxon>Haladaptatus</taxon>
    </lineage>
</organism>
<dbReference type="PATRIC" id="fig|797209.4.peg.2829"/>
<evidence type="ECO:0000259" key="2">
    <source>
        <dbReference type="Pfam" id="PF07760"/>
    </source>
</evidence>
<feature type="transmembrane region" description="Helical" evidence="1">
    <location>
        <begin position="163"/>
        <end position="186"/>
    </location>
</feature>
<dbReference type="EMBL" id="AEMG01000015">
    <property type="protein sequence ID" value="EFW91298.1"/>
    <property type="molecule type" value="Genomic_DNA"/>
</dbReference>
<dbReference type="OrthoDB" id="82282at2157"/>
<dbReference type="Pfam" id="PF07760">
    <property type="entry name" value="DUF1616"/>
    <property type="match status" value="1"/>
</dbReference>
<keyword evidence="1" id="KW-1133">Transmembrane helix</keyword>
<sequence>MSDTSTSASGFDLRSSADLVAVDVCSVLAAGSPFVPFIGAQPIRLVLTLPLVLFFPGYVLLSALFPPGDGTTDDTRLDGFERVGFSVVASVLVVAAVALGLDGSGVGIRPVPVLFSTAGFTLLVSVAAAARRRPERRSVGFPSPKRTLRRFRIRRAETRLDSVLNVVLVLLLVAALVSIGTALGGLGRTESYTEFYLSTGNSSTAVPSAGVAAPDFDGSIGIENHEHRRVRYTVVVQHQRVRPNDPMSIRTRRTLTTRRITLDAGDSRTIPYAVPSSVGGPHQRVVFLLYEGAVPPTPTVENADQEIHLWATQTANRSETTRGRG</sequence>
<evidence type="ECO:0000313" key="5">
    <source>
        <dbReference type="Proteomes" id="UP000003751"/>
    </source>
</evidence>
<proteinExistence type="predicted"/>
<dbReference type="RefSeq" id="WP_007980933.1">
    <property type="nucleotide sequence ID" value="NZ_AEMG01000015.1"/>
</dbReference>
<feature type="transmembrane region" description="Helical" evidence="1">
    <location>
        <begin position="45"/>
        <end position="63"/>
    </location>
</feature>
<dbReference type="Proteomes" id="UP000184203">
    <property type="component" value="Unassembled WGS sequence"/>
</dbReference>
<dbReference type="STRING" id="797209.GCA_000376445_03386"/>
<feature type="domain" description="DUF1616" evidence="2">
    <location>
        <begin position="27"/>
        <end position="310"/>
    </location>
</feature>
<evidence type="ECO:0000313" key="4">
    <source>
        <dbReference type="EMBL" id="SHL10042.1"/>
    </source>
</evidence>
<name>E7QVN5_HALPU</name>
<keyword evidence="6" id="KW-1185">Reference proteome</keyword>
<feature type="transmembrane region" description="Helical" evidence="1">
    <location>
        <begin position="83"/>
        <end position="101"/>
    </location>
</feature>
<evidence type="ECO:0000256" key="1">
    <source>
        <dbReference type="SAM" id="Phobius"/>
    </source>
</evidence>
<protein>
    <submittedName>
        <fullName evidence="4">Uncharacterized membrane protein</fullName>
    </submittedName>
</protein>
<dbReference type="AlphaFoldDB" id="E7QVN5"/>
<dbReference type="InterPro" id="IPR011674">
    <property type="entry name" value="DUF1616"/>
</dbReference>
<reference evidence="4" key="2">
    <citation type="submission" date="2016-11" db="EMBL/GenBank/DDBJ databases">
        <authorList>
            <person name="Jaros S."/>
            <person name="Januszkiewicz K."/>
            <person name="Wedrychowicz H."/>
        </authorList>
    </citation>
    <scope>NUCLEOTIDE SEQUENCE [LARGE SCALE GENOMIC DNA]</scope>
    <source>
        <strain evidence="4">DX253</strain>
    </source>
</reference>
<evidence type="ECO:0000313" key="3">
    <source>
        <dbReference type="EMBL" id="EFW91298.1"/>
    </source>
</evidence>
<evidence type="ECO:0000313" key="6">
    <source>
        <dbReference type="Proteomes" id="UP000184203"/>
    </source>
</evidence>
<dbReference type="EMBL" id="FRAN01000004">
    <property type="protein sequence ID" value="SHL10042.1"/>
    <property type="molecule type" value="Genomic_DNA"/>
</dbReference>
<dbReference type="eggNOG" id="arCOG02884">
    <property type="taxonomic scope" value="Archaea"/>
</dbReference>
<dbReference type="Proteomes" id="UP000003751">
    <property type="component" value="Unassembled WGS sequence"/>
</dbReference>
<keyword evidence="1" id="KW-0812">Transmembrane</keyword>
<keyword evidence="1" id="KW-0472">Membrane</keyword>
<reference evidence="6" key="3">
    <citation type="submission" date="2016-11" db="EMBL/GenBank/DDBJ databases">
        <authorList>
            <person name="Varghese N."/>
            <person name="Submissions S."/>
        </authorList>
    </citation>
    <scope>NUCLEOTIDE SEQUENCE [LARGE SCALE GENOMIC DNA]</scope>
    <source>
        <strain evidence="6">DX253</strain>
    </source>
</reference>
<feature type="transmembrane region" description="Helical" evidence="1">
    <location>
        <begin position="113"/>
        <end position="130"/>
    </location>
</feature>
<reference evidence="3 5" key="1">
    <citation type="journal article" date="2014" name="ISME J.">
        <title>Trehalose/2-sulfotrehalose biosynthesis and glycine-betaine uptake are widely spread mechanisms for osmoadaptation in the Halobacteriales.</title>
        <authorList>
            <person name="Youssef N.H."/>
            <person name="Savage-Ashlock K.N."/>
            <person name="McCully A.L."/>
            <person name="Luedtke B."/>
            <person name="Shaw E.I."/>
            <person name="Hoff W.D."/>
            <person name="Elshahed M.S."/>
        </authorList>
    </citation>
    <scope>NUCLEOTIDE SEQUENCE [LARGE SCALE GENOMIC DNA]</scope>
    <source>
        <strain evidence="3 5">DX253</strain>
    </source>
</reference>